<gene>
    <name evidence="1" type="ORF">C0190_02360</name>
</gene>
<dbReference type="InterPro" id="IPR051805">
    <property type="entry name" value="Dehydratase_Activator_Redct"/>
</dbReference>
<feature type="non-terminal residue" evidence="1">
    <location>
        <position position="1"/>
    </location>
</feature>
<comment type="caution">
    <text evidence="1">The sequence shown here is derived from an EMBL/GenBank/DDBJ whole genome shotgun (WGS) entry which is preliminary data.</text>
</comment>
<accession>A0A2N7PPJ0</accession>
<name>A0A2N7PPJ0_9BACT</name>
<evidence type="ECO:0000313" key="2">
    <source>
        <dbReference type="Proteomes" id="UP000235460"/>
    </source>
</evidence>
<dbReference type="PANTHER" id="PTHR32329:SF7">
    <property type="entry name" value="ACTIVATOR OF 2-HYDROXYACYL-COA-HYDRATASE"/>
    <property type="match status" value="1"/>
</dbReference>
<reference evidence="1 2" key="1">
    <citation type="submission" date="2018-01" db="EMBL/GenBank/DDBJ databases">
        <title>Metagenomic assembled genomes from two thermal pools in the Uzon Caldera, Kamchatka, Russia.</title>
        <authorList>
            <person name="Wilkins L."/>
            <person name="Ettinger C."/>
        </authorList>
    </citation>
    <scope>NUCLEOTIDE SEQUENCE [LARGE SCALE GENOMIC DNA]</scope>
    <source>
        <strain evidence="1">ZAV-08</strain>
    </source>
</reference>
<evidence type="ECO:0000313" key="1">
    <source>
        <dbReference type="EMBL" id="PMP67955.1"/>
    </source>
</evidence>
<dbReference type="PANTHER" id="PTHR32329">
    <property type="entry name" value="BIFUNCTIONAL PROTEIN [INCLUDES 2-HYDROXYACYL-COA DEHYDRATASE (N-TER) AND ITS ACTIVATOR DOMAIN (C_TERM)-RELATED"/>
    <property type="match status" value="1"/>
</dbReference>
<dbReference type="EMBL" id="PNIK01000035">
    <property type="protein sequence ID" value="PMP67955.1"/>
    <property type="molecule type" value="Genomic_DNA"/>
</dbReference>
<dbReference type="AlphaFoldDB" id="A0A2N7PPJ0"/>
<sequence>PPGFNPEKSIFFMPDSGGPCRFGQYNRFHKKLLKDLGINMPVYSLQQDMKFYEDLDILGRTFMKIAWQGIVAVDILDKFFRETRPYAINKKEVEDLYWESLKKIEKNIEEKRDITETLLEIKEAFKNVAVEDGEKPKVGVVGEIYVRNNRFANENLYRFLEDLGLEVWLPPITEWIYFINYTSKRWAKKLGWFRTVLRYIIETQYLKWEEKKFINLVKDILNMAEDMDVEELMDLTKKYVHPEFEGGEVLLSVGKAVEYLYHGASGIINVIPFACMPGNVVTAILKKIKEEEGIRFPTLTVPCDGQKSLGTKMRVEAFVEQVKEFFNSKERKN</sequence>
<dbReference type="Gene3D" id="3.40.50.11900">
    <property type="match status" value="1"/>
</dbReference>
<proteinExistence type="predicted"/>
<protein>
    <submittedName>
        <fullName evidence="1">CoA activase</fullName>
    </submittedName>
</protein>
<organism evidence="1 2">
    <name type="scientific">Thermodesulfobacterium geofontis</name>
    <dbReference type="NCBI Taxonomy" id="1295609"/>
    <lineage>
        <taxon>Bacteria</taxon>
        <taxon>Pseudomonadati</taxon>
        <taxon>Thermodesulfobacteriota</taxon>
        <taxon>Thermodesulfobacteria</taxon>
        <taxon>Thermodesulfobacteriales</taxon>
        <taxon>Thermodesulfobacteriaceae</taxon>
        <taxon>Thermodesulfobacterium</taxon>
    </lineage>
</organism>
<dbReference type="Proteomes" id="UP000235460">
    <property type="component" value="Unassembled WGS sequence"/>
</dbReference>